<proteinExistence type="predicted"/>
<keyword evidence="2" id="KW-1185">Reference proteome</keyword>
<reference evidence="1 2" key="1">
    <citation type="journal article" date="2013" name="PLoS Genet.">
        <title>Distinctive expansion of potential virulence genes in the genome of the oomycete fish pathogen Saprolegnia parasitica.</title>
        <authorList>
            <person name="Jiang R.H."/>
            <person name="de Bruijn I."/>
            <person name="Haas B.J."/>
            <person name="Belmonte R."/>
            <person name="Lobach L."/>
            <person name="Christie J."/>
            <person name="van den Ackerveken G."/>
            <person name="Bottin A."/>
            <person name="Bulone V."/>
            <person name="Diaz-Moreno S.M."/>
            <person name="Dumas B."/>
            <person name="Fan L."/>
            <person name="Gaulin E."/>
            <person name="Govers F."/>
            <person name="Grenville-Briggs L.J."/>
            <person name="Horner N.R."/>
            <person name="Levin J.Z."/>
            <person name="Mammella M."/>
            <person name="Meijer H.J."/>
            <person name="Morris P."/>
            <person name="Nusbaum C."/>
            <person name="Oome S."/>
            <person name="Phillips A.J."/>
            <person name="van Rooyen D."/>
            <person name="Rzeszutek E."/>
            <person name="Saraiva M."/>
            <person name="Secombes C.J."/>
            <person name="Seidl M.F."/>
            <person name="Snel B."/>
            <person name="Stassen J.H."/>
            <person name="Sykes S."/>
            <person name="Tripathy S."/>
            <person name="van den Berg H."/>
            <person name="Vega-Arreguin J.C."/>
            <person name="Wawra S."/>
            <person name="Young S.K."/>
            <person name="Zeng Q."/>
            <person name="Dieguez-Uribeondo J."/>
            <person name="Russ C."/>
            <person name="Tyler B.M."/>
            <person name="van West P."/>
        </authorList>
    </citation>
    <scope>NUCLEOTIDE SEQUENCE [LARGE SCALE GENOMIC DNA]</scope>
    <source>
        <strain evidence="1 2">CBS 223.65</strain>
    </source>
</reference>
<dbReference type="OrthoDB" id="163928at2759"/>
<dbReference type="AlphaFoldDB" id="A0A067BVU7"/>
<dbReference type="GeneID" id="24142680"/>
<evidence type="ECO:0000313" key="2">
    <source>
        <dbReference type="Proteomes" id="UP000030745"/>
    </source>
</evidence>
<dbReference type="EMBL" id="KK583265">
    <property type="protein sequence ID" value="KDO22639.1"/>
    <property type="molecule type" value="Genomic_DNA"/>
</dbReference>
<accession>A0A067BVU7</accession>
<dbReference type="KEGG" id="spar:SPRG_22297"/>
<dbReference type="STRING" id="695850.A0A067BVU7"/>
<dbReference type="PANTHER" id="PTHR21286:SF0">
    <property type="entry name" value="NUCLEAR PORE COMPLEX PROTEIN NUP160"/>
    <property type="match status" value="1"/>
</dbReference>
<name>A0A067BVU7_SAPPC</name>
<dbReference type="VEuPathDB" id="FungiDB:SPRG_22297"/>
<dbReference type="Proteomes" id="UP000030745">
    <property type="component" value="Unassembled WGS sequence"/>
</dbReference>
<organism evidence="1 2">
    <name type="scientific">Saprolegnia parasitica (strain CBS 223.65)</name>
    <dbReference type="NCBI Taxonomy" id="695850"/>
    <lineage>
        <taxon>Eukaryota</taxon>
        <taxon>Sar</taxon>
        <taxon>Stramenopiles</taxon>
        <taxon>Oomycota</taxon>
        <taxon>Saprolegniomycetes</taxon>
        <taxon>Saprolegniales</taxon>
        <taxon>Saprolegniaceae</taxon>
        <taxon>Saprolegnia</taxon>
    </lineage>
</organism>
<protein>
    <submittedName>
        <fullName evidence="1">Uncharacterized protein</fullName>
    </submittedName>
</protein>
<gene>
    <name evidence="1" type="ORF">SPRG_22297</name>
</gene>
<dbReference type="GO" id="GO:0005643">
    <property type="term" value="C:nuclear pore"/>
    <property type="evidence" value="ECO:0007669"/>
    <property type="project" value="TreeGrafter"/>
</dbReference>
<dbReference type="RefSeq" id="XP_012206675.1">
    <property type="nucleotide sequence ID" value="XM_012351285.1"/>
</dbReference>
<dbReference type="GO" id="GO:0017056">
    <property type="term" value="F:structural constituent of nuclear pore"/>
    <property type="evidence" value="ECO:0007669"/>
    <property type="project" value="TreeGrafter"/>
</dbReference>
<dbReference type="InterPro" id="IPR021717">
    <property type="entry name" value="Nucleoporin_Nup160"/>
</dbReference>
<dbReference type="PANTHER" id="PTHR21286">
    <property type="entry name" value="NUCLEAR PORE COMPLEX PROTEIN NUP160"/>
    <property type="match status" value="1"/>
</dbReference>
<evidence type="ECO:0000313" key="1">
    <source>
        <dbReference type="EMBL" id="KDO22639.1"/>
    </source>
</evidence>
<sequence length="724" mass="77417">MHEVPLAYVEKETDAAFRVRSKLTTVPAHAPPSRVESLGGGFVLQHDRFVSYRAIGKHVMLWETPVHESSADKPASGKASLAIELPESVAPQGVRVFESLDKQFVSICVVTCAKTIHRYCYKIEPTLFSTEGRDEVAFAMSALPLQTSISAVCWLDECNVVVGGDDGAMIAINVGLSIFGHSHASVHEIALTDHHAADDDALAKDLVDLSQIDAFYMQRLGAPGRFNDECLRSTLSTLVTGPAPTLDGHRLRRALLDAVHRQWSLQDTKGSNPYALRSTVWRHVLAVATKHWAAENVPLGFVSCDLLGSPVLLRRNHMSVFFPATTSILGDRPATIADLYDSILLPTFAALPTASYYASLERQWQSDVLELDVVTSVTLLDVVHAGLLGDGRHVPSVLARTASVLSGDAATQMAIFDALVAHVALPSTSDDASMGAQDVAATDLALALYRMSAVVLHDMRAAAAASACFVTFLLDATPSFLAETTLRHLEATVRPALEQSLATWSNLYWLCSQVQSASGAPVLQLFASSILDEIVVDGDLGASTRSFIAAIADAAKLLPFLQSNGLHSVLRVVVVRAVARAWVAGSIPESVLATTLHHMHSASLSLAAIETALELRVAIPTWLRDSVVATDGPQLLSLLLKHGALDDALSTADALVPATEPLTIDSFGSSSTSVHTSWLPMALLDTLLASAMQVPALTAQAKALATKVEAHFRYVKALDAVVRV</sequence>